<evidence type="ECO:0000256" key="7">
    <source>
        <dbReference type="ARBA" id="ARBA00022858"/>
    </source>
</evidence>
<dbReference type="STRING" id="9796.ENSECAP00000013428"/>
<evidence type="ECO:0000256" key="2">
    <source>
        <dbReference type="ARBA" id="ARBA00004613"/>
    </source>
</evidence>
<evidence type="ECO:0000256" key="4">
    <source>
        <dbReference type="ARBA" id="ARBA00015105"/>
    </source>
</evidence>
<evidence type="ECO:0000256" key="15">
    <source>
        <dbReference type="RuleBase" id="RU000411"/>
    </source>
</evidence>
<evidence type="ECO:0000256" key="13">
    <source>
        <dbReference type="ARBA" id="ARBA00033182"/>
    </source>
</evidence>
<comment type="function">
    <text evidence="14">Acts directly on vascular smooth muscle as a potent vasoconstrictor, affects cardiac contractility and heart rate through its action on the sympathetic nervous system, and alters renal sodium and water absorption through its ability to stimulate the zona glomerulosa cells of the adrenal cortex to synthesize and secrete aldosterone. Acts by binding to angiotensin receptors AGTR1 and AGTR2. Also binds the DEAR/FBXW7-AS1 receptor.</text>
</comment>
<dbReference type="GO" id="GO:0045742">
    <property type="term" value="P:positive regulation of epidermal growth factor receptor signaling pathway"/>
    <property type="evidence" value="ECO:0007669"/>
    <property type="project" value="Ensembl"/>
</dbReference>
<dbReference type="GO" id="GO:1901203">
    <property type="term" value="P:positive regulation of extracellular matrix assembly"/>
    <property type="evidence" value="ECO:0007669"/>
    <property type="project" value="Ensembl"/>
</dbReference>
<evidence type="ECO:0000259" key="17">
    <source>
        <dbReference type="SMART" id="SM00093"/>
    </source>
</evidence>
<dbReference type="GO" id="GO:0051897">
    <property type="term" value="P:positive regulation of phosphatidylinositol 3-kinase/protein kinase B signal transduction"/>
    <property type="evidence" value="ECO:0007669"/>
    <property type="project" value="Ensembl"/>
</dbReference>
<protein>
    <recommendedName>
        <fullName evidence="4">Angiotensinogen</fullName>
    </recommendedName>
    <alternativeName>
        <fullName evidence="13">Serpin A8</fullName>
    </alternativeName>
</protein>
<accession>F6W4R2</accession>
<dbReference type="InterPro" id="IPR000215">
    <property type="entry name" value="Serpin_fam"/>
</dbReference>
<comment type="function">
    <text evidence="11">Stimulates aldosterone release.</text>
</comment>
<evidence type="ECO:0000256" key="11">
    <source>
        <dbReference type="ARBA" id="ARBA00029380"/>
    </source>
</evidence>
<evidence type="ECO:0000256" key="3">
    <source>
        <dbReference type="ARBA" id="ARBA00009500"/>
    </source>
</evidence>
<dbReference type="GO" id="GO:2001238">
    <property type="term" value="P:positive regulation of extrinsic apoptotic signaling pathway"/>
    <property type="evidence" value="ECO:0007669"/>
    <property type="project" value="Ensembl"/>
</dbReference>
<keyword evidence="6" id="KW-0732">Signal</keyword>
<dbReference type="SMART" id="SM00093">
    <property type="entry name" value="SERPIN"/>
    <property type="match status" value="1"/>
</dbReference>
<dbReference type="GO" id="GO:0005615">
    <property type="term" value="C:extracellular space"/>
    <property type="evidence" value="ECO:0000318"/>
    <property type="project" value="GO_Central"/>
</dbReference>
<evidence type="ECO:0007829" key="21">
    <source>
        <dbReference type="PeptideAtlas" id="F6W4R2"/>
    </source>
</evidence>
<dbReference type="GeneTree" id="ENSGT00890000139531"/>
<evidence type="ECO:0000256" key="14">
    <source>
        <dbReference type="ARBA" id="ARBA00046068"/>
    </source>
</evidence>
<dbReference type="InterPro" id="IPR023795">
    <property type="entry name" value="Serpin_CS"/>
</dbReference>
<evidence type="ECO:0000256" key="8">
    <source>
        <dbReference type="ARBA" id="ARBA00023157"/>
    </source>
</evidence>
<dbReference type="GO" id="GO:1903598">
    <property type="term" value="P:positive regulation of gap junction assembly"/>
    <property type="evidence" value="ECO:0007669"/>
    <property type="project" value="Ensembl"/>
</dbReference>
<dbReference type="InterPro" id="IPR042178">
    <property type="entry name" value="Serpin_sf_1"/>
</dbReference>
<dbReference type="PROSITE" id="PS00284">
    <property type="entry name" value="SERPIN"/>
    <property type="match status" value="1"/>
</dbReference>
<feature type="region of interest" description="Disordered" evidence="16">
    <location>
        <begin position="1"/>
        <end position="23"/>
    </location>
</feature>
<dbReference type="PANTHER" id="PTHR11461:SF13">
    <property type="entry name" value="ANGIOTENSINOGEN"/>
    <property type="match status" value="1"/>
</dbReference>
<organism evidence="18 19">
    <name type="scientific">Equus caballus</name>
    <name type="common">Horse</name>
    <dbReference type="NCBI Taxonomy" id="9796"/>
    <lineage>
        <taxon>Eukaryota</taxon>
        <taxon>Metazoa</taxon>
        <taxon>Chordata</taxon>
        <taxon>Craniata</taxon>
        <taxon>Vertebrata</taxon>
        <taxon>Euteleostomi</taxon>
        <taxon>Mammalia</taxon>
        <taxon>Eutheria</taxon>
        <taxon>Laurasiatheria</taxon>
        <taxon>Perissodactyla</taxon>
        <taxon>Equidae</taxon>
        <taxon>Equus</taxon>
    </lineage>
</organism>
<evidence type="ECO:0000313" key="18">
    <source>
        <dbReference type="Ensembl" id="ENSECAP00000013428.4"/>
    </source>
</evidence>
<reference evidence="18 19" key="1">
    <citation type="journal article" date="2009" name="Science">
        <title>Genome sequence, comparative analysis, and population genetics of the domestic horse.</title>
        <authorList>
            <consortium name="Broad Institute Genome Sequencing Platform"/>
            <consortium name="Broad Institute Whole Genome Assembly Team"/>
            <person name="Wade C.M."/>
            <person name="Giulotto E."/>
            <person name="Sigurdsson S."/>
            <person name="Zoli M."/>
            <person name="Gnerre S."/>
            <person name="Imsland F."/>
            <person name="Lear T.L."/>
            <person name="Adelson D.L."/>
            <person name="Bailey E."/>
            <person name="Bellone R.R."/>
            <person name="Bloecker H."/>
            <person name="Distl O."/>
            <person name="Edgar R.C."/>
            <person name="Garber M."/>
            <person name="Leeb T."/>
            <person name="Mauceli E."/>
            <person name="MacLeod J.N."/>
            <person name="Penedo M.C.T."/>
            <person name="Raison J.M."/>
            <person name="Sharpe T."/>
            <person name="Vogel J."/>
            <person name="Andersson L."/>
            <person name="Antczak D.F."/>
            <person name="Biagi T."/>
            <person name="Binns M.M."/>
            <person name="Chowdhary B.P."/>
            <person name="Coleman S.J."/>
            <person name="Della Valle G."/>
            <person name="Fryc S."/>
            <person name="Guerin G."/>
            <person name="Hasegawa T."/>
            <person name="Hill E.W."/>
            <person name="Jurka J."/>
            <person name="Kiialainen A."/>
            <person name="Lindgren G."/>
            <person name="Liu J."/>
            <person name="Magnani E."/>
            <person name="Mickelson J.R."/>
            <person name="Murray J."/>
            <person name="Nergadze S.G."/>
            <person name="Onofrio R."/>
            <person name="Pedroni S."/>
            <person name="Piras M.F."/>
            <person name="Raudsepp T."/>
            <person name="Rocchi M."/>
            <person name="Roeed K.H."/>
            <person name="Ryder O.A."/>
            <person name="Searle S."/>
            <person name="Skow L."/>
            <person name="Swinburne J.E."/>
            <person name="Syvaenen A.C."/>
            <person name="Tozaki T."/>
            <person name="Valberg S.J."/>
            <person name="Vaudin M."/>
            <person name="White J.R."/>
            <person name="Zody M.C."/>
            <person name="Lander E.S."/>
            <person name="Lindblad-Toh K."/>
        </authorList>
    </citation>
    <scope>NUCLEOTIDE SEQUENCE [LARGE SCALE GENOMIC DNA]</scope>
    <source>
        <strain evidence="18 19">Thoroughbred</strain>
    </source>
</reference>
<dbReference type="GO" id="GO:0110063">
    <property type="term" value="P:positive regulation of angiotensin-activated signaling pathway"/>
    <property type="evidence" value="ECO:0007669"/>
    <property type="project" value="Ensembl"/>
</dbReference>
<dbReference type="VGNC" id="VGNC:50569">
    <property type="gene designation" value="AGT"/>
</dbReference>
<dbReference type="InterPro" id="IPR033834">
    <property type="entry name" value="Angiotensinogen_serpin_dom"/>
</dbReference>
<evidence type="ECO:0000256" key="12">
    <source>
        <dbReference type="ARBA" id="ARBA00029391"/>
    </source>
</evidence>
<feature type="domain" description="Serpin" evidence="17">
    <location>
        <begin position="131"/>
        <end position="495"/>
    </location>
</feature>
<dbReference type="GO" id="GO:0031703">
    <property type="term" value="F:type 2 angiotensin receptor binding"/>
    <property type="evidence" value="ECO:0007669"/>
    <property type="project" value="Ensembl"/>
</dbReference>
<dbReference type="GO" id="GO:0038166">
    <property type="term" value="P:angiotensin-activated signaling pathway"/>
    <property type="evidence" value="ECO:0007669"/>
    <property type="project" value="Ensembl"/>
</dbReference>
<keyword evidence="5" id="KW-0964">Secreted</keyword>
<dbReference type="Proteomes" id="UP000002281">
    <property type="component" value="Chromosome 1"/>
</dbReference>
<dbReference type="Ensembl" id="ENSECAT00000016618.4">
    <property type="protein sequence ID" value="ENSECAP00000013428.4"/>
    <property type="gene ID" value="ENSECAG00000015711.4"/>
</dbReference>
<dbReference type="GO" id="GO:0002034">
    <property type="term" value="P:maintenance of blood vessel diameter homeostasis by renin-angiotensin"/>
    <property type="evidence" value="ECO:0007669"/>
    <property type="project" value="Ensembl"/>
</dbReference>
<dbReference type="GO" id="GO:0050729">
    <property type="term" value="P:positive regulation of inflammatory response"/>
    <property type="evidence" value="ECO:0007669"/>
    <property type="project" value="Ensembl"/>
</dbReference>
<dbReference type="PaxDb" id="9796-ENSECAP00000013428"/>
<dbReference type="GO" id="GO:1903779">
    <property type="term" value="P:regulation of cardiac conduction"/>
    <property type="evidence" value="ECO:0007669"/>
    <property type="project" value="Ensembl"/>
</dbReference>
<dbReference type="GO" id="GO:1902895">
    <property type="term" value="P:positive regulation of miRNA transcription"/>
    <property type="evidence" value="ECO:0007669"/>
    <property type="project" value="Ensembl"/>
</dbReference>
<dbReference type="GO" id="GO:0005179">
    <property type="term" value="F:hormone activity"/>
    <property type="evidence" value="ECO:0007669"/>
    <property type="project" value="Ensembl"/>
</dbReference>
<dbReference type="Gene3D" id="3.30.497.10">
    <property type="entry name" value="Antithrombin, subunit I, domain 2"/>
    <property type="match status" value="1"/>
</dbReference>
<dbReference type="GO" id="GO:0008083">
    <property type="term" value="F:growth factor activity"/>
    <property type="evidence" value="ECO:0007669"/>
    <property type="project" value="Ensembl"/>
</dbReference>
<dbReference type="GO" id="GO:0004867">
    <property type="term" value="F:serine-type endopeptidase inhibitor activity"/>
    <property type="evidence" value="ECO:0000318"/>
    <property type="project" value="GO_Central"/>
</dbReference>
<sequence>MRPRPSISKASQIFQGTQKPVPPSEMAAAGVSLRATILCLLAWAGLALGDRVYIHPFHLLVYSKSSCDQLEKSNAETPKDSTFTPVPIQAKMSPVDEEALQEQQVLTAKKLEAEDRMRAAEVGMLLNFMGFRMYKMLSEMCSTASSAILSPTTLFGTLASFYLGALDPTANRLQAFLGVPGEDQGCTSRLDGHKVLSALQTIQGLLVTQGGANGQARLLLSTVVGLFTAPTLHLKQPFVQGLAPFAPITLPRSLDLSTDPDLAAEKINRFIEAVTGWKMNRPLTGGSPDSTLLFNAYVHFQGKVKGFSLLPGLQEFWVDNTTSVLVPMLSGMGTFQHWRDAQNNLSMTRVPLSENACLLLIQPHCSSDLCKVEALTFQHDFLMRMKNLSPRPIHLTVPQLVLRGSYDLQDLLTQAKLPTLLGAEANLGKISDANLRVGKVLNSVLFELKAAEEEQPIQSAQQSEVLEVTLNHPFLFAVYERDSTALHFLGRVTNPLSTV</sequence>
<dbReference type="GO" id="GO:0001822">
    <property type="term" value="P:kidney development"/>
    <property type="evidence" value="ECO:0007669"/>
    <property type="project" value="Ensembl"/>
</dbReference>
<dbReference type="HOGENOM" id="CLU_045267_1_0_1"/>
<dbReference type="InterPro" id="IPR042185">
    <property type="entry name" value="Serpin_sf_2"/>
</dbReference>
<dbReference type="GO" id="GO:0042981">
    <property type="term" value="P:regulation of apoptotic process"/>
    <property type="evidence" value="ECO:0000318"/>
    <property type="project" value="GO_Central"/>
</dbReference>
<reference evidence="18" key="3">
    <citation type="submission" date="2025-09" db="UniProtKB">
        <authorList>
            <consortium name="Ensembl"/>
        </authorList>
    </citation>
    <scope>IDENTIFICATION</scope>
    <source>
        <strain evidence="18">Thoroughbred</strain>
    </source>
</reference>
<keyword evidence="7" id="KW-0838">Vasoactive</keyword>
<dbReference type="GO" id="GO:0031702">
    <property type="term" value="F:type 1 angiotensin receptor binding"/>
    <property type="evidence" value="ECO:0007669"/>
    <property type="project" value="Ensembl"/>
</dbReference>
<keyword evidence="19" id="KW-1185">Reference proteome</keyword>
<dbReference type="GO" id="GO:0001819">
    <property type="term" value="P:positive regulation of cytokine production"/>
    <property type="evidence" value="ECO:0007669"/>
    <property type="project" value="Ensembl"/>
</dbReference>
<keyword evidence="9" id="KW-0325">Glycoprotein</keyword>
<keyword evidence="21" id="KW-1267">Proteomics identification</keyword>
<dbReference type="GO" id="GO:0043161">
    <property type="term" value="P:proteasome-mediated ubiquitin-dependent protein catabolic process"/>
    <property type="evidence" value="ECO:0007669"/>
    <property type="project" value="Ensembl"/>
</dbReference>
<name>F6W4R2_HORSE</name>
<comment type="function">
    <text evidence="12">Is a ligand for the G-protein coupled receptor MAS1. Has vasodilator and antidiuretic effects. Has an antithrombotic effect that involves MAS1-mediated release of nitric oxide from platelets.</text>
</comment>
<dbReference type="CDD" id="cd02054">
    <property type="entry name" value="serpinA8_AGT"/>
    <property type="match status" value="1"/>
</dbReference>
<dbReference type="FunCoup" id="F6W4R2">
    <property type="interactions" value="182"/>
</dbReference>
<dbReference type="GO" id="GO:0051387">
    <property type="term" value="P:negative regulation of neurotrophin TRK receptor signaling pathway"/>
    <property type="evidence" value="ECO:0007669"/>
    <property type="project" value="Ensembl"/>
</dbReference>
<dbReference type="PRINTS" id="PR00654">
    <property type="entry name" value="ANGIOTENSNGN"/>
</dbReference>
<dbReference type="Bgee" id="ENSECAG00000015711">
    <property type="expression patterns" value="Expressed in liver and 14 other cell types or tissues"/>
</dbReference>
<feature type="compositionally biased region" description="Polar residues" evidence="16">
    <location>
        <begin position="8"/>
        <end position="18"/>
    </location>
</feature>
<dbReference type="GO" id="GO:0090190">
    <property type="term" value="P:positive regulation of branching involved in ureteric bud morphogenesis"/>
    <property type="evidence" value="ECO:0007669"/>
    <property type="project" value="Ensembl"/>
</dbReference>
<comment type="subcellular location">
    <subcellularLocation>
        <location evidence="2">Secreted</location>
    </subcellularLocation>
</comment>
<reference evidence="18" key="2">
    <citation type="submission" date="2025-08" db="UniProtKB">
        <authorList>
            <consortium name="Ensembl"/>
        </authorList>
    </citation>
    <scope>IDENTIFICATION</scope>
    <source>
        <strain evidence="18">Thoroughbred</strain>
    </source>
</reference>
<evidence type="ECO:0000256" key="10">
    <source>
        <dbReference type="ARBA" id="ARBA00023322"/>
    </source>
</evidence>
<dbReference type="GO" id="GO:0090205">
    <property type="term" value="P:positive regulation of cholesterol metabolic process"/>
    <property type="evidence" value="ECO:0007669"/>
    <property type="project" value="Ensembl"/>
</dbReference>
<dbReference type="InterPro" id="IPR036186">
    <property type="entry name" value="Serpin_sf"/>
</dbReference>
<evidence type="ECO:0000256" key="16">
    <source>
        <dbReference type="SAM" id="MobiDB-lite"/>
    </source>
</evidence>
<gene>
    <name evidence="18 20" type="primary">AGT</name>
</gene>
<evidence type="ECO:0000256" key="6">
    <source>
        <dbReference type="ARBA" id="ARBA00022729"/>
    </source>
</evidence>
<evidence type="ECO:0000256" key="9">
    <source>
        <dbReference type="ARBA" id="ARBA00023180"/>
    </source>
</evidence>
<dbReference type="SUPFAM" id="SSF56574">
    <property type="entry name" value="Serpins"/>
    <property type="match status" value="1"/>
</dbReference>
<keyword evidence="8" id="KW-1015">Disulfide bond</keyword>
<comment type="function">
    <text evidence="1">Essential component of the renin-angiotensin system (RAS), a potent regulator of blood pressure, body fluid and electrolyte homeostasis.</text>
</comment>
<keyword evidence="10" id="KW-0839">Vasoconstrictor</keyword>
<dbReference type="GO" id="GO:0010744">
    <property type="term" value="P:positive regulation of macrophage derived foam cell differentiation"/>
    <property type="evidence" value="ECO:0007669"/>
    <property type="project" value="Ensembl"/>
</dbReference>
<dbReference type="Gene3D" id="2.30.39.10">
    <property type="entry name" value="Alpha-1-antitrypsin, domain 1"/>
    <property type="match status" value="1"/>
</dbReference>
<dbReference type="InParanoid" id="F6W4R2"/>
<dbReference type="GO" id="GO:0010595">
    <property type="term" value="P:positive regulation of endothelial cell migration"/>
    <property type="evidence" value="ECO:0007669"/>
    <property type="project" value="Ensembl"/>
</dbReference>
<proteinExistence type="evidence at protein level"/>
<dbReference type="InterPro" id="IPR023796">
    <property type="entry name" value="Serpin_dom"/>
</dbReference>
<evidence type="ECO:0000256" key="1">
    <source>
        <dbReference type="ARBA" id="ARBA00002747"/>
    </source>
</evidence>
<dbReference type="Pfam" id="PF00079">
    <property type="entry name" value="Serpin"/>
    <property type="match status" value="1"/>
</dbReference>
<dbReference type="InterPro" id="IPR000227">
    <property type="entry name" value="Angiotensinogen"/>
</dbReference>
<dbReference type="PANTHER" id="PTHR11461">
    <property type="entry name" value="SERINE PROTEASE INHIBITOR, SERPIN"/>
    <property type="match status" value="1"/>
</dbReference>
<evidence type="ECO:0000313" key="19">
    <source>
        <dbReference type="Proteomes" id="UP000002281"/>
    </source>
</evidence>
<dbReference type="GO" id="GO:0070294">
    <property type="term" value="P:renal sodium ion absorption"/>
    <property type="evidence" value="ECO:0007669"/>
    <property type="project" value="Ensembl"/>
</dbReference>
<dbReference type="AlphaFoldDB" id="F6W4R2"/>
<dbReference type="GO" id="GO:2000379">
    <property type="term" value="P:positive regulation of reactive oxygen species metabolic process"/>
    <property type="evidence" value="ECO:0007669"/>
    <property type="project" value="Ensembl"/>
</dbReference>
<evidence type="ECO:0000313" key="20">
    <source>
        <dbReference type="VGNC" id="VGNC:50569"/>
    </source>
</evidence>
<dbReference type="MEROPS" id="I04.005"/>
<dbReference type="GO" id="GO:1990776">
    <property type="term" value="P:response to angiotensin"/>
    <property type="evidence" value="ECO:0000318"/>
    <property type="project" value="GO_Central"/>
</dbReference>
<evidence type="ECO:0000256" key="5">
    <source>
        <dbReference type="ARBA" id="ARBA00022525"/>
    </source>
</evidence>
<dbReference type="GO" id="GO:0042310">
    <property type="term" value="P:vasoconstriction"/>
    <property type="evidence" value="ECO:0007669"/>
    <property type="project" value="UniProtKB-KW"/>
</dbReference>
<comment type="similarity">
    <text evidence="3 15">Belongs to the serpin family.</text>
</comment>